<dbReference type="Proteomes" id="UP000261540">
    <property type="component" value="Unplaced"/>
</dbReference>
<feature type="domain" description="PiggyBac transposable element-derived protein" evidence="1">
    <location>
        <begin position="182"/>
        <end position="244"/>
    </location>
</feature>
<organism evidence="2 3">
    <name type="scientific">Paramormyrops kingsleyae</name>
    <dbReference type="NCBI Taxonomy" id="1676925"/>
    <lineage>
        <taxon>Eukaryota</taxon>
        <taxon>Metazoa</taxon>
        <taxon>Chordata</taxon>
        <taxon>Craniata</taxon>
        <taxon>Vertebrata</taxon>
        <taxon>Euteleostomi</taxon>
        <taxon>Actinopterygii</taxon>
        <taxon>Neopterygii</taxon>
        <taxon>Teleostei</taxon>
        <taxon>Osteoglossocephala</taxon>
        <taxon>Osteoglossomorpha</taxon>
        <taxon>Osteoglossiformes</taxon>
        <taxon>Mormyridae</taxon>
        <taxon>Paramormyrops</taxon>
    </lineage>
</organism>
<keyword evidence="3" id="KW-1185">Reference proteome</keyword>
<dbReference type="Pfam" id="PF13843">
    <property type="entry name" value="DDE_Tnp_1_7"/>
    <property type="match status" value="2"/>
</dbReference>
<reference evidence="2" key="2">
    <citation type="submission" date="2025-09" db="UniProtKB">
        <authorList>
            <consortium name="Ensembl"/>
        </authorList>
    </citation>
    <scope>IDENTIFICATION</scope>
</reference>
<protein>
    <recommendedName>
        <fullName evidence="1">PiggyBac transposable element-derived protein domain-containing protein</fullName>
    </recommendedName>
</protein>
<evidence type="ECO:0000313" key="2">
    <source>
        <dbReference type="Ensembl" id="ENSPKIP00000014532.1"/>
    </source>
</evidence>
<evidence type="ECO:0000313" key="3">
    <source>
        <dbReference type="Proteomes" id="UP000261540"/>
    </source>
</evidence>
<evidence type="ECO:0000259" key="1">
    <source>
        <dbReference type="Pfam" id="PF13843"/>
    </source>
</evidence>
<dbReference type="STRING" id="1676925.ENSPKIP00000014532"/>
<dbReference type="GeneTree" id="ENSGT00940000163467"/>
<accession>A0A3B3R6Z6</accession>
<feature type="domain" description="PiggyBac transposable element-derived protein" evidence="1">
    <location>
        <begin position="81"/>
        <end position="169"/>
    </location>
</feature>
<dbReference type="PANTHER" id="PTHR46599">
    <property type="entry name" value="PIGGYBAC TRANSPOSABLE ELEMENT-DERIVED PROTEIN 4"/>
    <property type="match status" value="1"/>
</dbReference>
<dbReference type="Ensembl" id="ENSPKIT00000038974.1">
    <property type="protein sequence ID" value="ENSPKIP00000014532.1"/>
    <property type="gene ID" value="ENSPKIG00000001562.1"/>
</dbReference>
<dbReference type="InterPro" id="IPR029526">
    <property type="entry name" value="PGBD"/>
</dbReference>
<reference evidence="2" key="1">
    <citation type="submission" date="2025-08" db="UniProtKB">
        <authorList>
            <consortium name="Ensembl"/>
        </authorList>
    </citation>
    <scope>IDENTIFICATION</scope>
</reference>
<name>A0A3B3R6Z6_9TELE</name>
<dbReference type="PANTHER" id="PTHR46599:SF3">
    <property type="entry name" value="PIGGYBAC TRANSPOSABLE ELEMENT-DERIVED PROTEIN 4"/>
    <property type="match status" value="1"/>
</dbReference>
<dbReference type="AlphaFoldDB" id="A0A3B3R6Z6"/>
<proteinExistence type="predicted"/>
<sequence length="428" mass="49202">TVANLHSRFKKIRAWREEGGPFLKAEMEAKQIRERLKKGELKTKQKEGKKSAVWERFSEVLMTRFLPEREPGPQPSADSHSPMSLFKLFFSTLAVSRLCHNTNAQAAKAAAKGRKYKWTDVSITEMYHYIGIVFYMAKMSSITDYWRQNSILTVPFPATVMSRGRYRMMSWNGHIRTRSSVQVYHPRRNLAVDERMVACKAHTGMTQYMNAKPTKWGFKLFVLADSSNGYTMDFSVYTGKNNFPTGHGLSYDAVTSLLDCKFYTSPKLLKDLLSMKFGSARGSVRWIRDGHTRSICTWTTKTFPFPCPAPVTAWGALISDQLLQYYTAQHKTLKWYRKIFLHFLDIAATNAFIFMEQLRALCSDHVPVPGADLTLNARDVATAGRRLCAHCKAVHDKRQNTPWKCQACNVPLCFQLNRNCFQEWHRDV</sequence>